<feature type="binding site" evidence="8">
    <location>
        <begin position="127"/>
        <end position="131"/>
    </location>
    <ligand>
        <name>NADP(+)</name>
        <dbReference type="ChEBI" id="CHEBI:58349"/>
    </ligand>
</feature>
<feature type="binding site" evidence="8">
    <location>
        <begin position="15"/>
        <end position="17"/>
    </location>
    <ligand>
        <name>shikimate</name>
        <dbReference type="ChEBI" id="CHEBI:36208"/>
    </ligand>
</feature>
<comment type="similarity">
    <text evidence="8">Belongs to the shikimate dehydrogenase family.</text>
</comment>
<dbReference type="NCBIfam" id="TIGR00507">
    <property type="entry name" value="aroE"/>
    <property type="match status" value="1"/>
</dbReference>
<feature type="binding site" evidence="8">
    <location>
        <position position="62"/>
    </location>
    <ligand>
        <name>shikimate</name>
        <dbReference type="ChEBI" id="CHEBI:36208"/>
    </ligand>
</feature>
<comment type="catalytic activity">
    <reaction evidence="7 8">
        <text>shikimate + NADP(+) = 3-dehydroshikimate + NADPH + H(+)</text>
        <dbReference type="Rhea" id="RHEA:17737"/>
        <dbReference type="ChEBI" id="CHEBI:15378"/>
        <dbReference type="ChEBI" id="CHEBI:16630"/>
        <dbReference type="ChEBI" id="CHEBI:36208"/>
        <dbReference type="ChEBI" id="CHEBI:57783"/>
        <dbReference type="ChEBI" id="CHEBI:58349"/>
        <dbReference type="EC" id="1.1.1.25"/>
    </reaction>
</comment>
<evidence type="ECO:0000259" key="11">
    <source>
        <dbReference type="Pfam" id="PF18317"/>
    </source>
</evidence>
<keyword evidence="3 8" id="KW-0028">Amino-acid biosynthesis</keyword>
<dbReference type="InterPro" id="IPR006151">
    <property type="entry name" value="Shikm_DH/Glu-tRNA_Rdtase"/>
</dbReference>
<organism evidence="12 13">
    <name type="scientific">Bacillus safensis</name>
    <dbReference type="NCBI Taxonomy" id="561879"/>
    <lineage>
        <taxon>Bacteria</taxon>
        <taxon>Bacillati</taxon>
        <taxon>Bacillota</taxon>
        <taxon>Bacilli</taxon>
        <taxon>Bacillales</taxon>
        <taxon>Bacillaceae</taxon>
        <taxon>Bacillus</taxon>
    </lineage>
</organism>
<dbReference type="InterPro" id="IPR013708">
    <property type="entry name" value="Shikimate_DH-bd_N"/>
</dbReference>
<feature type="active site" description="Proton acceptor" evidence="8">
    <location>
        <position position="66"/>
    </location>
</feature>
<dbReference type="UniPathway" id="UPA00053">
    <property type="reaction ID" value="UER00087"/>
</dbReference>
<dbReference type="PANTHER" id="PTHR21089">
    <property type="entry name" value="SHIKIMATE DEHYDROGENASE"/>
    <property type="match status" value="1"/>
</dbReference>
<dbReference type="InterPro" id="IPR046346">
    <property type="entry name" value="Aminoacid_DH-like_N_sf"/>
</dbReference>
<gene>
    <name evidence="8" type="primary">aroE</name>
    <name evidence="12" type="ORF">BSA145_20420</name>
</gene>
<feature type="binding site" evidence="8">
    <location>
        <position position="221"/>
    </location>
    <ligand>
        <name>shikimate</name>
        <dbReference type="ChEBI" id="CHEBI:36208"/>
    </ligand>
</feature>
<dbReference type="InterPro" id="IPR041121">
    <property type="entry name" value="SDH_C"/>
</dbReference>
<evidence type="ECO:0000256" key="5">
    <source>
        <dbReference type="ARBA" id="ARBA00023002"/>
    </source>
</evidence>
<dbReference type="GO" id="GO:0008652">
    <property type="term" value="P:amino acid biosynthetic process"/>
    <property type="evidence" value="ECO:0007669"/>
    <property type="project" value="UniProtKB-KW"/>
</dbReference>
<keyword evidence="4 8" id="KW-0521">NADP</keyword>
<comment type="function">
    <text evidence="8">Involved in the biosynthesis of the chorismate, which leads to the biosynthesis of aromatic amino acids. Catalyzes the reversible NADPH linked reduction of 3-dehydroshikimate (DHSA) to yield shikimate (SA).</text>
</comment>
<feature type="domain" description="SDH C-terminal" evidence="11">
    <location>
        <begin position="242"/>
        <end position="269"/>
    </location>
</feature>
<accession>A0A1L6ZND7</accession>
<evidence type="ECO:0000256" key="7">
    <source>
        <dbReference type="ARBA" id="ARBA00049442"/>
    </source>
</evidence>
<dbReference type="InterPro" id="IPR022893">
    <property type="entry name" value="Shikimate_DH_fam"/>
</dbReference>
<evidence type="ECO:0000256" key="3">
    <source>
        <dbReference type="ARBA" id="ARBA00022605"/>
    </source>
</evidence>
<dbReference type="GO" id="GO:0050661">
    <property type="term" value="F:NADP binding"/>
    <property type="evidence" value="ECO:0007669"/>
    <property type="project" value="InterPro"/>
</dbReference>
<dbReference type="Pfam" id="PF01488">
    <property type="entry name" value="Shikimate_DH"/>
    <property type="match status" value="1"/>
</dbReference>
<feature type="binding site" evidence="8">
    <location>
        <position position="249"/>
    </location>
    <ligand>
        <name>shikimate</name>
        <dbReference type="ChEBI" id="CHEBI:36208"/>
    </ligand>
</feature>
<evidence type="ECO:0000256" key="4">
    <source>
        <dbReference type="ARBA" id="ARBA00022857"/>
    </source>
</evidence>
<feature type="binding site" evidence="8">
    <location>
        <begin position="151"/>
        <end position="156"/>
    </location>
    <ligand>
        <name>NADP(+)</name>
        <dbReference type="ChEBI" id="CHEBI:58349"/>
    </ligand>
</feature>
<comment type="caution">
    <text evidence="8">Lacks conserved residue(s) required for the propagation of feature annotation.</text>
</comment>
<feature type="binding site" evidence="8">
    <location>
        <position position="87"/>
    </location>
    <ligand>
        <name>shikimate</name>
        <dbReference type="ChEBI" id="CHEBI:36208"/>
    </ligand>
</feature>
<dbReference type="Gene3D" id="3.40.50.720">
    <property type="entry name" value="NAD(P)-binding Rossmann-like Domain"/>
    <property type="match status" value="1"/>
</dbReference>
<dbReference type="GO" id="GO:0009423">
    <property type="term" value="P:chorismate biosynthetic process"/>
    <property type="evidence" value="ECO:0007669"/>
    <property type="project" value="UniProtKB-UniRule"/>
</dbReference>
<evidence type="ECO:0000256" key="1">
    <source>
        <dbReference type="ARBA" id="ARBA00004871"/>
    </source>
</evidence>
<dbReference type="SUPFAM" id="SSF51735">
    <property type="entry name" value="NAD(P)-binding Rossmann-fold domains"/>
    <property type="match status" value="1"/>
</dbReference>
<dbReference type="GO" id="GO:0004764">
    <property type="term" value="F:shikimate 3-dehydrogenase (NADP+) activity"/>
    <property type="evidence" value="ECO:0007669"/>
    <property type="project" value="UniProtKB-UniRule"/>
</dbReference>
<dbReference type="EMBL" id="CP015607">
    <property type="protein sequence ID" value="APT48027.1"/>
    <property type="molecule type" value="Genomic_DNA"/>
</dbReference>
<feature type="binding site" evidence="8">
    <location>
        <position position="102"/>
    </location>
    <ligand>
        <name>shikimate</name>
        <dbReference type="ChEBI" id="CHEBI:36208"/>
    </ligand>
</feature>
<feature type="binding site" evidence="8">
    <location>
        <position position="242"/>
    </location>
    <ligand>
        <name>NADP(+)</name>
        <dbReference type="ChEBI" id="CHEBI:58349"/>
    </ligand>
</feature>
<dbReference type="AlphaFoldDB" id="A0A1L6ZND7"/>
<dbReference type="CDD" id="cd01065">
    <property type="entry name" value="NAD_bind_Shikimate_DH"/>
    <property type="match status" value="1"/>
</dbReference>
<protein>
    <recommendedName>
        <fullName evidence="2 8">Shikimate dehydrogenase (NADP(+))</fullName>
        <shortName evidence="8">SDH</shortName>
        <ecNumber evidence="2 8">1.1.1.25</ecNumber>
    </recommendedName>
</protein>
<evidence type="ECO:0000259" key="10">
    <source>
        <dbReference type="Pfam" id="PF08501"/>
    </source>
</evidence>
<feature type="domain" description="Quinate/shikimate 5-dehydrogenase/glutamyl-tRNA reductase" evidence="9">
    <location>
        <begin position="117"/>
        <end position="220"/>
    </location>
</feature>
<sequence>MKPLYGVIGNPVGHSMSPDIHNAALKDAGIDGHYHGFQVENDDLKEAVSGMKALGISGINVTVPHKVEIMQYLDKIDVTTERLGAVNTVRLEGDQLVGYNTDGEGFLHSLLEALDQPLSELSFLLIGAGGAARAIYTTIAQYAPKSFDITNRTIEKAEALIESAEGKITSHAITLNTAEERLGEYDVIIHTTSIGMYPNVEETPISLANAKKTAVVCDIVYNPIETKLLSEAAGLGLKTVDGVGMFVGQAVRAFELWTGITPDAGKMKSIVIEKLGGTPC</sequence>
<dbReference type="PANTHER" id="PTHR21089:SF1">
    <property type="entry name" value="BIFUNCTIONAL 3-DEHYDROQUINATE DEHYDRATASE_SHIKIMATE DEHYDROGENASE, CHLOROPLASTIC"/>
    <property type="match status" value="1"/>
</dbReference>
<keyword evidence="6 8" id="KW-0057">Aromatic amino acid biosynthesis</keyword>
<dbReference type="GO" id="GO:0019632">
    <property type="term" value="P:shikimate metabolic process"/>
    <property type="evidence" value="ECO:0007669"/>
    <property type="project" value="InterPro"/>
</dbReference>
<name>A0A1L6ZND7_BACIA</name>
<dbReference type="EC" id="1.1.1.25" evidence="2 8"/>
<dbReference type="Gene3D" id="3.40.50.10860">
    <property type="entry name" value="Leucine Dehydrogenase, chain A, domain 1"/>
    <property type="match status" value="1"/>
</dbReference>
<dbReference type="RefSeq" id="WP_075623545.1">
    <property type="nucleotide sequence ID" value="NZ_CP015607.1"/>
</dbReference>
<comment type="subunit">
    <text evidence="8">Homodimer.</text>
</comment>
<feature type="binding site" evidence="8">
    <location>
        <position position="219"/>
    </location>
    <ligand>
        <name>NADP(+)</name>
        <dbReference type="ChEBI" id="CHEBI:58349"/>
    </ligand>
</feature>
<dbReference type="NCBIfam" id="NF001319">
    <property type="entry name" value="PRK00258.3-3"/>
    <property type="match status" value="1"/>
</dbReference>
<feature type="domain" description="Shikimate dehydrogenase substrate binding N-terminal" evidence="10">
    <location>
        <begin position="7"/>
        <end position="89"/>
    </location>
</feature>
<dbReference type="Proteomes" id="UP000185426">
    <property type="component" value="Chromosome"/>
</dbReference>
<evidence type="ECO:0000313" key="12">
    <source>
        <dbReference type="EMBL" id="APT48027.1"/>
    </source>
</evidence>
<keyword evidence="5 8" id="KW-0560">Oxidoreductase</keyword>
<evidence type="ECO:0000256" key="2">
    <source>
        <dbReference type="ARBA" id="ARBA00012962"/>
    </source>
</evidence>
<proteinExistence type="inferred from homology"/>
<dbReference type="Pfam" id="PF18317">
    <property type="entry name" value="SDH_C"/>
    <property type="match status" value="1"/>
</dbReference>
<dbReference type="InterPro" id="IPR036291">
    <property type="entry name" value="NAD(P)-bd_dom_sf"/>
</dbReference>
<evidence type="ECO:0000259" key="9">
    <source>
        <dbReference type="Pfam" id="PF01488"/>
    </source>
</evidence>
<dbReference type="SUPFAM" id="SSF53223">
    <property type="entry name" value="Aminoacid dehydrogenase-like, N-terminal domain"/>
    <property type="match status" value="1"/>
</dbReference>
<dbReference type="HAMAP" id="MF_00222">
    <property type="entry name" value="Shikimate_DH_AroE"/>
    <property type="match status" value="1"/>
</dbReference>
<comment type="pathway">
    <text evidence="1 8">Metabolic intermediate biosynthesis; chorismate biosynthesis; chorismate from D-erythrose 4-phosphate and phosphoenolpyruvate: step 4/7.</text>
</comment>
<reference evidence="12 13" key="1">
    <citation type="submission" date="2016-05" db="EMBL/GenBank/DDBJ databases">
        <title>Complete Genome and Methylome Analysis of Psychrotrophic Bacterial Isolates from Antarctic Lake Untersee.</title>
        <authorList>
            <person name="Fomenkov A."/>
            <person name="Akimov V.N."/>
            <person name="Vasilyeva L.V."/>
            <person name="Andersen D."/>
            <person name="Vincze T."/>
            <person name="Roberts R.J."/>
        </authorList>
    </citation>
    <scope>NUCLEOTIDE SEQUENCE [LARGE SCALE GENOMIC DNA]</scope>
    <source>
        <strain evidence="12 13">U14-5</strain>
    </source>
</reference>
<evidence type="ECO:0000256" key="8">
    <source>
        <dbReference type="HAMAP-Rule" id="MF_00222"/>
    </source>
</evidence>
<evidence type="ECO:0000313" key="13">
    <source>
        <dbReference type="Proteomes" id="UP000185426"/>
    </source>
</evidence>
<dbReference type="Pfam" id="PF08501">
    <property type="entry name" value="Shikimate_dh_N"/>
    <property type="match status" value="1"/>
</dbReference>
<dbReference type="GO" id="GO:0009073">
    <property type="term" value="P:aromatic amino acid family biosynthetic process"/>
    <property type="evidence" value="ECO:0007669"/>
    <property type="project" value="UniProtKB-KW"/>
</dbReference>
<dbReference type="GO" id="GO:0005829">
    <property type="term" value="C:cytosol"/>
    <property type="evidence" value="ECO:0007669"/>
    <property type="project" value="TreeGrafter"/>
</dbReference>
<evidence type="ECO:0000256" key="6">
    <source>
        <dbReference type="ARBA" id="ARBA00023141"/>
    </source>
</evidence>
<dbReference type="InterPro" id="IPR011342">
    <property type="entry name" value="Shikimate_DH"/>
</dbReference>